<feature type="transmembrane region" description="Helical" evidence="7">
    <location>
        <begin position="51"/>
        <end position="71"/>
    </location>
</feature>
<evidence type="ECO:0000256" key="4">
    <source>
        <dbReference type="ARBA" id="ARBA00022968"/>
    </source>
</evidence>
<dbReference type="PANTHER" id="PTHR32285">
    <property type="entry name" value="PROTEIN TRICHOME BIREFRINGENCE-LIKE 9-RELATED"/>
    <property type="match status" value="1"/>
</dbReference>
<keyword evidence="6 7" id="KW-0472">Membrane</keyword>
<evidence type="ECO:0000256" key="6">
    <source>
        <dbReference type="ARBA" id="ARBA00023136"/>
    </source>
</evidence>
<keyword evidence="10" id="KW-0808">Transferase</keyword>
<evidence type="ECO:0000256" key="3">
    <source>
        <dbReference type="ARBA" id="ARBA00022692"/>
    </source>
</evidence>
<dbReference type="AlphaFoldDB" id="A0A346P851"/>
<sequence>MEQQLTLVLLDSPKGAKYVETFEEAASSSSSSSSSSVPSCTDHRHRTFVKFFLYFSLVALAYYFIISSLAVSPIPPTLPQSSPGNVSSAKCDLFTGDWIPDPTGPLYTNVTCRHIQDFQNCLLNGRPDVNYLFWRWKPRDCDLPRFSPSQFLASVKNKWWAFIGDSIARNHVQSLICILSQVEEVEEIYHDKEFRSKIWRFPSHNFTLSVIWSPFLLKSETSSNSDIQLYLDQLDHKWTVQYPKFDYVVISGGKWFLKTTIFHENNVVTGCHYCQGRNNLTDLGYDYSYRKTLNLLRDFVLNSTHKPLVLFRTTTPDHFENGEWNTGGYCNRTMPFKEGQANMKTVDDVMRDVELEVFQKFGKGFGLGSNIRLLDTTGMSLLRPDGHPGPYRHPNPFAGVKNKSNVQNDCLHWCLPGPIDSWNDVMVETTLNRERELYDLTG</sequence>
<dbReference type="InterPro" id="IPR025846">
    <property type="entry name" value="TBL_N"/>
</dbReference>
<dbReference type="TAIR" id="AT4G01080"/>
<accession>A0A346P851</accession>
<dbReference type="Pfam" id="PF14416">
    <property type="entry name" value="PMR5N"/>
    <property type="match status" value="1"/>
</dbReference>
<dbReference type="GO" id="GO:0016020">
    <property type="term" value="C:membrane"/>
    <property type="evidence" value="ECO:0007669"/>
    <property type="project" value="UniProtKB-SubCell"/>
</dbReference>
<dbReference type="SMR" id="A0A346P851"/>
<organism evidence="10">
    <name type="scientific">Arabidopsis thaliana</name>
    <name type="common">Mouse-ear cress</name>
    <dbReference type="NCBI Taxonomy" id="3702"/>
    <lineage>
        <taxon>Eukaryota</taxon>
        <taxon>Viridiplantae</taxon>
        <taxon>Streptophyta</taxon>
        <taxon>Embryophyta</taxon>
        <taxon>Tracheophyta</taxon>
        <taxon>Spermatophyta</taxon>
        <taxon>Magnoliopsida</taxon>
        <taxon>eudicotyledons</taxon>
        <taxon>Gunneridae</taxon>
        <taxon>Pentapetalae</taxon>
        <taxon>rosids</taxon>
        <taxon>malvids</taxon>
        <taxon>Brassicales</taxon>
        <taxon>Brassicaceae</taxon>
        <taxon>Camelineae</taxon>
        <taxon>Arabidopsis</taxon>
    </lineage>
</organism>
<name>A0A346P851_ARATH</name>
<feature type="domain" description="Trichome birefringence-like C-terminal" evidence="8">
    <location>
        <begin position="143"/>
        <end position="428"/>
    </location>
</feature>
<gene>
    <name evidence="10" type="primary">MOAT4</name>
</gene>
<dbReference type="InterPro" id="IPR026057">
    <property type="entry name" value="TBL_C"/>
</dbReference>
<keyword evidence="5 7" id="KW-1133">Transmembrane helix</keyword>
<evidence type="ECO:0000313" key="10">
    <source>
        <dbReference type="EMBL" id="AXR75695.1"/>
    </source>
</evidence>
<comment type="subcellular location">
    <subcellularLocation>
        <location evidence="1">Membrane</location>
        <topology evidence="1">Single-pass membrane protein</topology>
    </subcellularLocation>
</comment>
<dbReference type="GO" id="GO:0016413">
    <property type="term" value="F:O-acetyltransferase activity"/>
    <property type="evidence" value="ECO:0007669"/>
    <property type="project" value="InterPro"/>
</dbReference>
<evidence type="ECO:0000256" key="2">
    <source>
        <dbReference type="ARBA" id="ARBA00007727"/>
    </source>
</evidence>
<dbReference type="InterPro" id="IPR029962">
    <property type="entry name" value="TBL"/>
</dbReference>
<comment type="similarity">
    <text evidence="2">Belongs to the PC-esterase family. TBL subfamily.</text>
</comment>
<feature type="domain" description="Trichome birefringence-like N-terminal" evidence="9">
    <location>
        <begin position="90"/>
        <end position="142"/>
    </location>
</feature>
<keyword evidence="4" id="KW-0735">Signal-anchor</keyword>
<keyword evidence="3 7" id="KW-0812">Transmembrane</keyword>
<protein>
    <submittedName>
        <fullName evidence="10">Mannan O-acetyltransferase 4</fullName>
    </submittedName>
</protein>
<evidence type="ECO:0000256" key="5">
    <source>
        <dbReference type="ARBA" id="ARBA00022989"/>
    </source>
</evidence>
<dbReference type="PANTHER" id="PTHR32285:SF181">
    <property type="entry name" value="PROTEIN TRICHOME BIREFRINGENCE-LIKE 26"/>
    <property type="match status" value="1"/>
</dbReference>
<dbReference type="KEGG" id="ath:AT4G01080"/>
<dbReference type="EMBL" id="MH782144">
    <property type="protein sequence ID" value="AXR75695.1"/>
    <property type="molecule type" value="mRNA"/>
</dbReference>
<evidence type="ECO:0000256" key="1">
    <source>
        <dbReference type="ARBA" id="ARBA00004167"/>
    </source>
</evidence>
<proteinExistence type="evidence at transcript level"/>
<dbReference type="OMA" id="HPNPFAG"/>
<reference evidence="10" key="1">
    <citation type="journal article" date="2018" name="Plant Cell Physiol.">
        <title>Members of the DUF231 family are O-acetyltransferases catalyzing 2-O- and 3-O-acetylation of mannan.</title>
        <authorList>
            <person name="Zhong R."/>
            <person name="Cui D."/>
            <person name="Ye Z.H."/>
        </authorList>
    </citation>
    <scope>NUCLEOTIDE SEQUENCE</scope>
</reference>
<evidence type="ECO:0000256" key="7">
    <source>
        <dbReference type="SAM" id="Phobius"/>
    </source>
</evidence>
<dbReference type="ExpressionAtlas" id="A0A346P851">
    <property type="expression patterns" value="baseline and differential"/>
</dbReference>
<evidence type="ECO:0000259" key="9">
    <source>
        <dbReference type="Pfam" id="PF14416"/>
    </source>
</evidence>
<dbReference type="Pfam" id="PF13839">
    <property type="entry name" value="PC-Esterase"/>
    <property type="match status" value="1"/>
</dbReference>
<evidence type="ECO:0000259" key="8">
    <source>
        <dbReference type="Pfam" id="PF13839"/>
    </source>
</evidence>